<protein>
    <submittedName>
        <fullName evidence="1">Uncharacterized protein</fullName>
    </submittedName>
</protein>
<gene>
    <name evidence="1" type="ORF">GGQ97_001535</name>
</gene>
<dbReference type="AlphaFoldDB" id="A0A7X5Y5Y4"/>
<proteinExistence type="predicted"/>
<sequence length="327" mass="37147">MRELERAVHSQLGSGIAVSEHELAEGLAPLRTSDEKTHALLDELWGIFRLYQAAKITHEVKEKRFENRLHDARESCETLLESLGFHEDEAVDQSIVRLHSLGMVRNIPDPCEAVAKFDRHLEWLSELEARLDPNSRPANIELTHDAIEEWSGTAWQSAKGILEALGYDPEKTYHKYDERLSLLGVDGSLSSYPNQELSSPGYLRWISDLLVRLRRAARVQARQQENLTGRKDHQRFLRGRLAECYKKFWYDPSFSISKDGQVSLTPAFLTFALAVFGCFTAKPTNRNSLKAAYLSDRGHKSSSLFSAPSKTLDQLRAEVRKRLTPSA</sequence>
<accession>A0A7X5Y5Y4</accession>
<name>A0A7X5Y5Y4_9SPHN</name>
<dbReference type="Proteomes" id="UP000558192">
    <property type="component" value="Unassembled WGS sequence"/>
</dbReference>
<keyword evidence="2" id="KW-1185">Reference proteome</keyword>
<comment type="caution">
    <text evidence="1">The sequence shown here is derived from an EMBL/GenBank/DDBJ whole genome shotgun (WGS) entry which is preliminary data.</text>
</comment>
<evidence type="ECO:0000313" key="1">
    <source>
        <dbReference type="EMBL" id="NJC05742.1"/>
    </source>
</evidence>
<reference evidence="1 2" key="1">
    <citation type="submission" date="2020-03" db="EMBL/GenBank/DDBJ databases">
        <title>Genomic Encyclopedia of Type Strains, Phase IV (KMG-IV): sequencing the most valuable type-strain genomes for metagenomic binning, comparative biology and taxonomic classification.</title>
        <authorList>
            <person name="Goeker M."/>
        </authorList>
    </citation>
    <scope>NUCLEOTIDE SEQUENCE [LARGE SCALE GENOMIC DNA]</scope>
    <source>
        <strain evidence="1 2">DSM 16846</strain>
    </source>
</reference>
<organism evidence="1 2">
    <name type="scientific">Sphingomonas kaistensis</name>
    <dbReference type="NCBI Taxonomy" id="298708"/>
    <lineage>
        <taxon>Bacteria</taxon>
        <taxon>Pseudomonadati</taxon>
        <taxon>Pseudomonadota</taxon>
        <taxon>Alphaproteobacteria</taxon>
        <taxon>Sphingomonadales</taxon>
        <taxon>Sphingomonadaceae</taxon>
        <taxon>Sphingomonas</taxon>
    </lineage>
</organism>
<evidence type="ECO:0000313" key="2">
    <source>
        <dbReference type="Proteomes" id="UP000558192"/>
    </source>
</evidence>
<dbReference type="RefSeq" id="WP_168068490.1">
    <property type="nucleotide sequence ID" value="NZ_JAATJC010000001.1"/>
</dbReference>
<dbReference type="EMBL" id="JAATJC010000001">
    <property type="protein sequence ID" value="NJC05742.1"/>
    <property type="molecule type" value="Genomic_DNA"/>
</dbReference>